<dbReference type="EMBL" id="CP133617">
    <property type="protein sequence ID" value="WMV32975.1"/>
    <property type="molecule type" value="Genomic_DNA"/>
</dbReference>
<evidence type="ECO:0000313" key="2">
    <source>
        <dbReference type="Proteomes" id="UP001234989"/>
    </source>
</evidence>
<protein>
    <recommendedName>
        <fullName evidence="3">DUF4283 domain-containing protein</fullName>
    </recommendedName>
</protein>
<organism evidence="1 2">
    <name type="scientific">Solanum verrucosum</name>
    <dbReference type="NCBI Taxonomy" id="315347"/>
    <lineage>
        <taxon>Eukaryota</taxon>
        <taxon>Viridiplantae</taxon>
        <taxon>Streptophyta</taxon>
        <taxon>Embryophyta</taxon>
        <taxon>Tracheophyta</taxon>
        <taxon>Spermatophyta</taxon>
        <taxon>Magnoliopsida</taxon>
        <taxon>eudicotyledons</taxon>
        <taxon>Gunneridae</taxon>
        <taxon>Pentapetalae</taxon>
        <taxon>asterids</taxon>
        <taxon>lamiids</taxon>
        <taxon>Solanales</taxon>
        <taxon>Solanaceae</taxon>
        <taxon>Solanoideae</taxon>
        <taxon>Solaneae</taxon>
        <taxon>Solanum</taxon>
    </lineage>
</organism>
<sequence>MAERNFNLEWLSPTSGCKSNCSFVKETWVRAVGILLHLWSQKVFHEIGEVALSHDGFTYDIPIWVERKTRVEISPELTRKSVGEEDDLNYSLMWLEWKPRSDSYADDTLIFCGTEEDQLKHLRVILVLFEGISGLRINWRKSSLYPINDVANMEALNIILGGQVGFLPTTYFGMPFGNHSRFGIQHPRKPLSRLAQHSNTTTQYHSRNLDTGWDITFRRQSNDWENVRVAEFLNIIGQFSGTQEGEDELWWQGCGKGTFKVSKAYKKFPQPTAYQLAMEEYLEGQIPYKVVCFDWLLSKEAVLSQDNLMKRG</sequence>
<reference evidence="1" key="1">
    <citation type="submission" date="2023-08" db="EMBL/GenBank/DDBJ databases">
        <title>A de novo genome assembly of Solanum verrucosum Schlechtendal, a Mexican diploid species geographically isolated from the other diploid A-genome species in potato relatives.</title>
        <authorList>
            <person name="Hosaka K."/>
        </authorList>
    </citation>
    <scope>NUCLEOTIDE SEQUENCE</scope>
    <source>
        <tissue evidence="1">Young leaves</tissue>
    </source>
</reference>
<evidence type="ECO:0008006" key="3">
    <source>
        <dbReference type="Google" id="ProtNLM"/>
    </source>
</evidence>
<dbReference type="Proteomes" id="UP001234989">
    <property type="component" value="Chromosome 6"/>
</dbReference>
<name>A0AAF0R246_SOLVR</name>
<proteinExistence type="predicted"/>
<dbReference type="PANTHER" id="PTHR34427:SF16">
    <property type="entry name" value="DUF4283 DOMAIN-CONTAINING PROTEIN"/>
    <property type="match status" value="1"/>
</dbReference>
<evidence type="ECO:0000313" key="1">
    <source>
        <dbReference type="EMBL" id="WMV32975.1"/>
    </source>
</evidence>
<dbReference type="AlphaFoldDB" id="A0AAF0R246"/>
<accession>A0AAF0R246</accession>
<gene>
    <name evidence="1" type="ORF">MTR67_026360</name>
</gene>
<dbReference type="PANTHER" id="PTHR34427">
    <property type="entry name" value="DUF4283 DOMAIN PROTEIN"/>
    <property type="match status" value="1"/>
</dbReference>
<keyword evidence="2" id="KW-1185">Reference proteome</keyword>